<protein>
    <recommendedName>
        <fullName evidence="4">Major facilitator superfamily (MFS) profile domain-containing protein</fullName>
    </recommendedName>
</protein>
<dbReference type="InterPro" id="IPR036259">
    <property type="entry name" value="MFS_trans_sf"/>
</dbReference>
<feature type="transmembrane region" description="Helical" evidence="1">
    <location>
        <begin position="291"/>
        <end position="311"/>
    </location>
</feature>
<feature type="transmembrane region" description="Helical" evidence="1">
    <location>
        <begin position="222"/>
        <end position="243"/>
    </location>
</feature>
<evidence type="ECO:0008006" key="4">
    <source>
        <dbReference type="Google" id="ProtNLM"/>
    </source>
</evidence>
<evidence type="ECO:0000313" key="3">
    <source>
        <dbReference type="Proteomes" id="UP000271889"/>
    </source>
</evidence>
<feature type="transmembrane region" description="Helical" evidence="1">
    <location>
        <begin position="249"/>
        <end position="270"/>
    </location>
</feature>
<keyword evidence="1" id="KW-1133">Transmembrane helix</keyword>
<dbReference type="GO" id="GO:0016020">
    <property type="term" value="C:membrane"/>
    <property type="evidence" value="ECO:0007669"/>
    <property type="project" value="TreeGrafter"/>
</dbReference>
<reference evidence="2 3" key="1">
    <citation type="submission" date="2018-11" db="EMBL/GenBank/DDBJ databases">
        <authorList>
            <consortium name="Pathogen Informatics"/>
        </authorList>
    </citation>
    <scope>NUCLEOTIDE SEQUENCE [LARGE SCALE GENOMIC DNA]</scope>
</reference>
<keyword evidence="1" id="KW-0812">Transmembrane</keyword>
<accession>A0A3P6RLM5</accession>
<dbReference type="Proteomes" id="UP000271889">
    <property type="component" value="Unassembled WGS sequence"/>
</dbReference>
<feature type="transmembrane region" description="Helical" evidence="1">
    <location>
        <begin position="63"/>
        <end position="83"/>
    </location>
</feature>
<keyword evidence="3" id="KW-1185">Reference proteome</keyword>
<dbReference type="GO" id="GO:0022857">
    <property type="term" value="F:transmembrane transporter activity"/>
    <property type="evidence" value="ECO:0007669"/>
    <property type="project" value="InterPro"/>
</dbReference>
<organism evidence="2 3">
    <name type="scientific">Cylicostephanus goldi</name>
    <name type="common">Nematode worm</name>
    <dbReference type="NCBI Taxonomy" id="71465"/>
    <lineage>
        <taxon>Eukaryota</taxon>
        <taxon>Metazoa</taxon>
        <taxon>Ecdysozoa</taxon>
        <taxon>Nematoda</taxon>
        <taxon>Chromadorea</taxon>
        <taxon>Rhabditida</taxon>
        <taxon>Rhabditina</taxon>
        <taxon>Rhabditomorpha</taxon>
        <taxon>Strongyloidea</taxon>
        <taxon>Strongylidae</taxon>
        <taxon>Cylicostephanus</taxon>
    </lineage>
</organism>
<dbReference type="Pfam" id="PF07690">
    <property type="entry name" value="MFS_1"/>
    <property type="match status" value="1"/>
</dbReference>
<evidence type="ECO:0000256" key="1">
    <source>
        <dbReference type="SAM" id="Phobius"/>
    </source>
</evidence>
<dbReference type="AlphaFoldDB" id="A0A3P6RLM5"/>
<evidence type="ECO:0000313" key="2">
    <source>
        <dbReference type="EMBL" id="VDK44641.1"/>
    </source>
</evidence>
<dbReference type="InterPro" id="IPR011701">
    <property type="entry name" value="MFS"/>
</dbReference>
<feature type="transmembrane region" description="Helical" evidence="1">
    <location>
        <begin position="31"/>
        <end position="51"/>
    </location>
</feature>
<keyword evidence="1" id="KW-0472">Membrane</keyword>
<dbReference type="PANTHER" id="PTHR45757">
    <property type="entry name" value="PROTEIN CBG23364-RELATED"/>
    <property type="match status" value="1"/>
</dbReference>
<dbReference type="SUPFAM" id="SSF103473">
    <property type="entry name" value="MFS general substrate transporter"/>
    <property type="match status" value="1"/>
</dbReference>
<sequence length="312" mass="34182">MQGTRGISFAACMPTVGSITAAWASLRQNGFFICCLTTFGQISLIYAMPVSGQLCASSYGWEAVYYLNAVLTVIFSCAWFCLYEQTVEYSLQSDPRVARHPMVSSYELADINPNNFCPSLQSFSQLLHVSAMPALEFQKSIPYIQILTTPTILGVWIGAVGCLLALQLVQMFSPLYIREVLQYSVQKTGFAAALPVLFQCLVKVVAGYSSDRIRSISETTKLRIYNTFSLGASALAFCALSFVKKGESTRGIVLITLATAMFGLIGAGFVKCATLVSRQHSHFVLANIQNIWCSTMLICPVLVTFVAVLILW</sequence>
<proteinExistence type="predicted"/>
<name>A0A3P6RLM5_CYLGO</name>
<feature type="transmembrane region" description="Helical" evidence="1">
    <location>
        <begin position="146"/>
        <end position="169"/>
    </location>
</feature>
<feature type="transmembrane region" description="Helical" evidence="1">
    <location>
        <begin position="189"/>
        <end position="210"/>
    </location>
</feature>
<dbReference type="PANTHER" id="PTHR45757:SF33">
    <property type="entry name" value="MAJOR FACILITATOR SUPERFAMILY (MFS) PROFILE DOMAIN-CONTAINING PROTEIN"/>
    <property type="match status" value="1"/>
</dbReference>
<dbReference type="Gene3D" id="1.20.1250.20">
    <property type="entry name" value="MFS general substrate transporter like domains"/>
    <property type="match status" value="2"/>
</dbReference>
<dbReference type="EMBL" id="UYRV01000481">
    <property type="protein sequence ID" value="VDK44641.1"/>
    <property type="molecule type" value="Genomic_DNA"/>
</dbReference>
<gene>
    <name evidence="2" type="ORF">CGOC_LOCUS367</name>
</gene>
<dbReference type="OrthoDB" id="2985014at2759"/>